<dbReference type="Proteomes" id="UP001374579">
    <property type="component" value="Unassembled WGS sequence"/>
</dbReference>
<evidence type="ECO:0000313" key="2">
    <source>
        <dbReference type="Proteomes" id="UP001374579"/>
    </source>
</evidence>
<protein>
    <submittedName>
        <fullName evidence="1">Uncharacterized protein</fullName>
    </submittedName>
</protein>
<sequence>MAGWHPVAFGTSARMLPAQSVLVLRLPTMSRFPPTLLSFSSSSGLQPHLEMYRYHQPHLEMYRYHQPHLEMYR</sequence>
<name>A0AAN9AMQ2_9CAEN</name>
<evidence type="ECO:0000313" key="1">
    <source>
        <dbReference type="EMBL" id="KAK7089499.1"/>
    </source>
</evidence>
<reference evidence="1 2" key="1">
    <citation type="submission" date="2024-02" db="EMBL/GenBank/DDBJ databases">
        <title>Chromosome-scale genome assembly of the rough periwinkle Littorina saxatilis.</title>
        <authorList>
            <person name="De Jode A."/>
            <person name="Faria R."/>
            <person name="Formenti G."/>
            <person name="Sims Y."/>
            <person name="Smith T.P."/>
            <person name="Tracey A."/>
            <person name="Wood J.M.D."/>
            <person name="Zagrodzka Z.B."/>
            <person name="Johannesson K."/>
            <person name="Butlin R.K."/>
            <person name="Leder E.H."/>
        </authorList>
    </citation>
    <scope>NUCLEOTIDE SEQUENCE [LARGE SCALE GENOMIC DNA]</scope>
    <source>
        <strain evidence="1">Snail1</strain>
        <tissue evidence="1">Muscle</tissue>
    </source>
</reference>
<accession>A0AAN9AMQ2</accession>
<comment type="caution">
    <text evidence="1">The sequence shown here is derived from an EMBL/GenBank/DDBJ whole genome shotgun (WGS) entry which is preliminary data.</text>
</comment>
<proteinExistence type="predicted"/>
<dbReference type="EMBL" id="JBAMIC010001463">
    <property type="protein sequence ID" value="KAK7089499.1"/>
    <property type="molecule type" value="Genomic_DNA"/>
</dbReference>
<keyword evidence="2" id="KW-1185">Reference proteome</keyword>
<dbReference type="AlphaFoldDB" id="A0AAN9AMQ2"/>
<organism evidence="1 2">
    <name type="scientific">Littorina saxatilis</name>
    <dbReference type="NCBI Taxonomy" id="31220"/>
    <lineage>
        <taxon>Eukaryota</taxon>
        <taxon>Metazoa</taxon>
        <taxon>Spiralia</taxon>
        <taxon>Lophotrochozoa</taxon>
        <taxon>Mollusca</taxon>
        <taxon>Gastropoda</taxon>
        <taxon>Caenogastropoda</taxon>
        <taxon>Littorinimorpha</taxon>
        <taxon>Littorinoidea</taxon>
        <taxon>Littorinidae</taxon>
        <taxon>Littorina</taxon>
    </lineage>
</organism>
<gene>
    <name evidence="1" type="ORF">V1264_024154</name>
</gene>